<name>A0ACD5U0A0_AVESA</name>
<keyword evidence="2" id="KW-1185">Reference proteome</keyword>
<proteinExistence type="predicted"/>
<dbReference type="Proteomes" id="UP001732700">
    <property type="component" value="Chromosome 1D"/>
</dbReference>
<accession>A0ACD5U0A0</accession>
<reference evidence="1" key="2">
    <citation type="submission" date="2025-09" db="UniProtKB">
        <authorList>
            <consortium name="EnsemblPlants"/>
        </authorList>
    </citation>
    <scope>IDENTIFICATION</scope>
</reference>
<evidence type="ECO:0000313" key="1">
    <source>
        <dbReference type="EnsemblPlants" id="AVESA.00010b.r2.1DG0155040.1.CDS.1"/>
    </source>
</evidence>
<dbReference type="EnsemblPlants" id="AVESA.00010b.r2.1DG0155040.1">
    <property type="protein sequence ID" value="AVESA.00010b.r2.1DG0155040.1.CDS.1"/>
    <property type="gene ID" value="AVESA.00010b.r2.1DG0155040"/>
</dbReference>
<reference evidence="1" key="1">
    <citation type="submission" date="2021-05" db="EMBL/GenBank/DDBJ databases">
        <authorList>
            <person name="Scholz U."/>
            <person name="Mascher M."/>
            <person name="Fiebig A."/>
        </authorList>
    </citation>
    <scope>NUCLEOTIDE SEQUENCE [LARGE SCALE GENOMIC DNA]</scope>
</reference>
<protein>
    <submittedName>
        <fullName evidence="1">Uncharacterized protein</fullName>
    </submittedName>
</protein>
<evidence type="ECO:0000313" key="2">
    <source>
        <dbReference type="Proteomes" id="UP001732700"/>
    </source>
</evidence>
<sequence>MGRESCSGWTPGFWGGLSQEFPALFAICAVPTMLVADAFREDQWNISFWRTFNGAEAADFVRMRGSLPLSLSAERDKVAWVQSPSGAFAVGSAYRSLFQGPELPWTSHLWKSPLPLSICIFLWQFLRDRLPSGTEVSKRCGPGNGLCPLCGVPESCTHIMFTCPAARFLWNFIREALGPAWQA</sequence>
<organism evidence="1 2">
    <name type="scientific">Avena sativa</name>
    <name type="common">Oat</name>
    <dbReference type="NCBI Taxonomy" id="4498"/>
    <lineage>
        <taxon>Eukaryota</taxon>
        <taxon>Viridiplantae</taxon>
        <taxon>Streptophyta</taxon>
        <taxon>Embryophyta</taxon>
        <taxon>Tracheophyta</taxon>
        <taxon>Spermatophyta</taxon>
        <taxon>Magnoliopsida</taxon>
        <taxon>Liliopsida</taxon>
        <taxon>Poales</taxon>
        <taxon>Poaceae</taxon>
        <taxon>BOP clade</taxon>
        <taxon>Pooideae</taxon>
        <taxon>Poodae</taxon>
        <taxon>Poeae</taxon>
        <taxon>Poeae Chloroplast Group 1 (Aveneae type)</taxon>
        <taxon>Aveninae</taxon>
        <taxon>Avena</taxon>
    </lineage>
</organism>